<gene>
    <name evidence="4" type="ORF">B5807_06050</name>
</gene>
<evidence type="ECO:0000313" key="5">
    <source>
        <dbReference type="Proteomes" id="UP000193240"/>
    </source>
</evidence>
<dbReference type="GO" id="GO:0006696">
    <property type="term" value="P:ergosterol biosynthetic process"/>
    <property type="evidence" value="ECO:0007669"/>
    <property type="project" value="TreeGrafter"/>
</dbReference>
<dbReference type="GO" id="GO:0005783">
    <property type="term" value="C:endoplasmic reticulum"/>
    <property type="evidence" value="ECO:0007669"/>
    <property type="project" value="TreeGrafter"/>
</dbReference>
<accession>A0A1Y2M0Q6</accession>
<dbReference type="GO" id="GO:0000252">
    <property type="term" value="F:3-beta-hydroxysteroid dehydrogenase [NAD(P)+]/C4-decarboxylase activity"/>
    <property type="evidence" value="ECO:0007669"/>
    <property type="project" value="TreeGrafter"/>
</dbReference>
<dbReference type="EMBL" id="KZ107843">
    <property type="protein sequence ID" value="OSS49573.1"/>
    <property type="molecule type" value="Genomic_DNA"/>
</dbReference>
<comment type="similarity">
    <text evidence="2">Belongs to the NAD(P)-dependent epimerase/dehydratase family. Dihydroflavonol-4-reductase subfamily.</text>
</comment>
<dbReference type="OMA" id="CAPIGIS"/>
<evidence type="ECO:0000259" key="3">
    <source>
        <dbReference type="Pfam" id="PF01073"/>
    </source>
</evidence>
<dbReference type="Proteomes" id="UP000193240">
    <property type="component" value="Unassembled WGS sequence"/>
</dbReference>
<dbReference type="InterPro" id="IPR036291">
    <property type="entry name" value="NAD(P)-bd_dom_sf"/>
</dbReference>
<protein>
    <recommendedName>
        <fullName evidence="3">3-beta hydroxysteroid dehydrogenase/isomerase domain-containing protein</fullName>
    </recommendedName>
</protein>
<evidence type="ECO:0000313" key="4">
    <source>
        <dbReference type="EMBL" id="OSS49573.1"/>
    </source>
</evidence>
<feature type="domain" description="3-beta hydroxysteroid dehydrogenase/isomerase" evidence="3">
    <location>
        <begin position="14"/>
        <end position="278"/>
    </location>
</feature>
<dbReference type="AlphaFoldDB" id="A0A1Y2M0Q6"/>
<dbReference type="PANTHER" id="PTHR10366:SF564">
    <property type="entry name" value="STEROL-4-ALPHA-CARBOXYLATE 3-DEHYDROGENASE, DECARBOXYLATING"/>
    <property type="match status" value="1"/>
</dbReference>
<reference evidence="4 5" key="1">
    <citation type="journal article" date="2017" name="Genome Announc.">
        <title>Genome sequence of the saprophytic ascomycete Epicoccum nigrum ICMP 19927 strain isolated from New Zealand.</title>
        <authorList>
            <person name="Fokin M."/>
            <person name="Fleetwood D."/>
            <person name="Weir B.S."/>
            <person name="Villas-Boas S.G."/>
        </authorList>
    </citation>
    <scope>NUCLEOTIDE SEQUENCE [LARGE SCALE GENOMIC DNA]</scope>
    <source>
        <strain evidence="4 5">ICMP 19927</strain>
    </source>
</reference>
<dbReference type="PANTHER" id="PTHR10366">
    <property type="entry name" value="NAD DEPENDENT EPIMERASE/DEHYDRATASE"/>
    <property type="match status" value="1"/>
</dbReference>
<evidence type="ECO:0000256" key="2">
    <source>
        <dbReference type="ARBA" id="ARBA00023445"/>
    </source>
</evidence>
<dbReference type="STRING" id="105696.A0A1Y2M0Q6"/>
<dbReference type="InParanoid" id="A0A1Y2M0Q6"/>
<keyword evidence="5" id="KW-1185">Reference proteome</keyword>
<dbReference type="InterPro" id="IPR050425">
    <property type="entry name" value="NAD(P)_dehydrat-like"/>
</dbReference>
<dbReference type="InterPro" id="IPR002225">
    <property type="entry name" value="3Beta_OHSteriod_DH/Estase"/>
</dbReference>
<dbReference type="Pfam" id="PF01073">
    <property type="entry name" value="3Beta_HSD"/>
    <property type="match status" value="1"/>
</dbReference>
<dbReference type="SUPFAM" id="SSF51735">
    <property type="entry name" value="NAD(P)-binding Rossmann-fold domains"/>
    <property type="match status" value="1"/>
</dbReference>
<name>A0A1Y2M0Q6_EPING</name>
<evidence type="ECO:0000256" key="1">
    <source>
        <dbReference type="ARBA" id="ARBA00023002"/>
    </source>
</evidence>
<organism evidence="4 5">
    <name type="scientific">Epicoccum nigrum</name>
    <name type="common">Soil fungus</name>
    <name type="synonym">Epicoccum purpurascens</name>
    <dbReference type="NCBI Taxonomy" id="105696"/>
    <lineage>
        <taxon>Eukaryota</taxon>
        <taxon>Fungi</taxon>
        <taxon>Dikarya</taxon>
        <taxon>Ascomycota</taxon>
        <taxon>Pezizomycotina</taxon>
        <taxon>Dothideomycetes</taxon>
        <taxon>Pleosporomycetidae</taxon>
        <taxon>Pleosporales</taxon>
        <taxon>Pleosporineae</taxon>
        <taxon>Didymellaceae</taxon>
        <taxon>Epicoccum</taxon>
    </lineage>
</organism>
<dbReference type="Gene3D" id="3.40.50.720">
    <property type="entry name" value="NAD(P)-binding Rossmann-like Domain"/>
    <property type="match status" value="1"/>
</dbReference>
<proteinExistence type="inferred from homology"/>
<sequence>MLEEHSVLHSSTVLVTGGSGGLASQILRLFSKHGCKQLHSVDLRQPSRPLEGIQYHTGDLTDLKAMRRIFQYTKPDVVIHTASPKFDIPNRILYKVNVEGTKTLIQVAKEVGTRSFVYTSSASVVSDVQTDLKNADETFPVNLDDQQPEYYVYTKAVAETYVLSQNDRTQSPSPRFLTCAIRPSGIFGFGDLVVLPGILDAYYRGQTKVQIGDNQNLFDFTENTNVAYAHYLAAAALVRNQKSLPEDDVKIDGEAFFITNDEPQCFWDFTRLVWGYAGDTTQPDQVWVIKRSWALLLAGTLE</sequence>
<keyword evidence="1" id="KW-0560">Oxidoreductase</keyword>